<sequence length="86" mass="9866">MERSSPFVIGLLAVILVSVASCYEDEYSRSEEVMPWIHRALPMRMKQHRYVYPFVRQSELATTAAPLAVTDKLVEDNTDWSMMALS</sequence>
<keyword evidence="1" id="KW-0732">Signal</keyword>
<dbReference type="Proteomes" id="UP000887566">
    <property type="component" value="Unplaced"/>
</dbReference>
<evidence type="ECO:0000313" key="3">
    <source>
        <dbReference type="WBParaSite" id="PSAMB.scaffold1049size36678.g10582.t1"/>
    </source>
</evidence>
<accession>A0A914UJI6</accession>
<reference evidence="3" key="1">
    <citation type="submission" date="2022-11" db="UniProtKB">
        <authorList>
            <consortium name="WormBaseParasite"/>
        </authorList>
    </citation>
    <scope>IDENTIFICATION</scope>
</reference>
<name>A0A914UJI6_9BILA</name>
<proteinExistence type="predicted"/>
<feature type="chain" id="PRO_5037250061" evidence="1">
    <location>
        <begin position="23"/>
        <end position="86"/>
    </location>
</feature>
<organism evidence="2 3">
    <name type="scientific">Plectus sambesii</name>
    <dbReference type="NCBI Taxonomy" id="2011161"/>
    <lineage>
        <taxon>Eukaryota</taxon>
        <taxon>Metazoa</taxon>
        <taxon>Ecdysozoa</taxon>
        <taxon>Nematoda</taxon>
        <taxon>Chromadorea</taxon>
        <taxon>Plectida</taxon>
        <taxon>Plectina</taxon>
        <taxon>Plectoidea</taxon>
        <taxon>Plectidae</taxon>
        <taxon>Plectus</taxon>
    </lineage>
</organism>
<dbReference type="WBParaSite" id="PSAMB.scaffold1049size36678.g10582.t1">
    <property type="protein sequence ID" value="PSAMB.scaffold1049size36678.g10582.t1"/>
    <property type="gene ID" value="PSAMB.scaffold1049size36678.g10582"/>
</dbReference>
<feature type="signal peptide" evidence="1">
    <location>
        <begin position="1"/>
        <end position="22"/>
    </location>
</feature>
<keyword evidence="2" id="KW-1185">Reference proteome</keyword>
<dbReference type="PROSITE" id="PS51257">
    <property type="entry name" value="PROKAR_LIPOPROTEIN"/>
    <property type="match status" value="1"/>
</dbReference>
<dbReference type="AlphaFoldDB" id="A0A914UJI6"/>
<evidence type="ECO:0000313" key="2">
    <source>
        <dbReference type="Proteomes" id="UP000887566"/>
    </source>
</evidence>
<protein>
    <submittedName>
        <fullName evidence="3">Uncharacterized protein</fullName>
    </submittedName>
</protein>
<evidence type="ECO:0000256" key="1">
    <source>
        <dbReference type="SAM" id="SignalP"/>
    </source>
</evidence>